<dbReference type="Proteomes" id="UP000321058">
    <property type="component" value="Unassembled WGS sequence"/>
</dbReference>
<sequence>MHREAVAKRLVAEAAHRQVIVFTHELAFLFELNRAADSAQSRPQLAISSVARGTDKAGFARSEPPFKARRVRDIAASLTNQLANERYHFEQGNEDEWRKTVKSISGTLRDTWEIAVEEVVGHVIRRLSNEVKTRDLVKLTAITVADCRAMRDGFGRCSQLLHSAAAVLNRPPPRPEALVAEIDALSAWADDLRQRQSAVTLP</sequence>
<reference evidence="1 2" key="1">
    <citation type="submission" date="2019-07" db="EMBL/GenBank/DDBJ databases">
        <title>Whole genome shotgun sequence of Reyranella soli NBRC 108950.</title>
        <authorList>
            <person name="Hosoyama A."/>
            <person name="Uohara A."/>
            <person name="Ohji S."/>
            <person name="Ichikawa N."/>
        </authorList>
    </citation>
    <scope>NUCLEOTIDE SEQUENCE [LARGE SCALE GENOMIC DNA]</scope>
    <source>
        <strain evidence="1 2">NBRC 108950</strain>
    </source>
</reference>
<evidence type="ECO:0008006" key="3">
    <source>
        <dbReference type="Google" id="ProtNLM"/>
    </source>
</evidence>
<accession>A0A512NL20</accession>
<name>A0A512NL20_9HYPH</name>
<gene>
    <name evidence="1" type="ORF">RSO01_68130</name>
</gene>
<evidence type="ECO:0000313" key="1">
    <source>
        <dbReference type="EMBL" id="GEP59647.1"/>
    </source>
</evidence>
<keyword evidence="2" id="KW-1185">Reference proteome</keyword>
<comment type="caution">
    <text evidence="1">The sequence shown here is derived from an EMBL/GenBank/DDBJ whole genome shotgun (WGS) entry which is preliminary data.</text>
</comment>
<evidence type="ECO:0000313" key="2">
    <source>
        <dbReference type="Proteomes" id="UP000321058"/>
    </source>
</evidence>
<proteinExistence type="predicted"/>
<dbReference type="EMBL" id="BKAJ01000136">
    <property type="protein sequence ID" value="GEP59647.1"/>
    <property type="molecule type" value="Genomic_DNA"/>
</dbReference>
<protein>
    <recommendedName>
        <fullName evidence="3">Protein CR006 P-loop domain-containing protein</fullName>
    </recommendedName>
</protein>
<dbReference type="AlphaFoldDB" id="A0A512NL20"/>
<organism evidence="1 2">
    <name type="scientific">Reyranella soli</name>
    <dbReference type="NCBI Taxonomy" id="1230389"/>
    <lineage>
        <taxon>Bacteria</taxon>
        <taxon>Pseudomonadati</taxon>
        <taxon>Pseudomonadota</taxon>
        <taxon>Alphaproteobacteria</taxon>
        <taxon>Hyphomicrobiales</taxon>
        <taxon>Reyranellaceae</taxon>
        <taxon>Reyranella</taxon>
    </lineage>
</organism>